<name>A0A2G5CPJ7_AQUCA</name>
<evidence type="ECO:0000313" key="4">
    <source>
        <dbReference type="EMBL" id="PIA33231.1"/>
    </source>
</evidence>
<dbReference type="InterPro" id="IPR010341">
    <property type="entry name" value="DUF936_pln"/>
</dbReference>
<evidence type="ECO:0000313" key="5">
    <source>
        <dbReference type="Proteomes" id="UP000230069"/>
    </source>
</evidence>
<dbReference type="Pfam" id="PF06075">
    <property type="entry name" value="DUF936"/>
    <property type="match status" value="1"/>
</dbReference>
<feature type="compositionally biased region" description="Basic residues" evidence="1">
    <location>
        <begin position="492"/>
        <end position="504"/>
    </location>
</feature>
<evidence type="ECO:0000259" key="3">
    <source>
        <dbReference type="Pfam" id="PF21647"/>
    </source>
</evidence>
<feature type="region of interest" description="Disordered" evidence="1">
    <location>
        <begin position="141"/>
        <end position="161"/>
    </location>
</feature>
<feature type="compositionally biased region" description="Polar residues" evidence="1">
    <location>
        <begin position="145"/>
        <end position="155"/>
    </location>
</feature>
<proteinExistence type="predicted"/>
<protein>
    <submittedName>
        <fullName evidence="4">Uncharacterized protein</fullName>
    </submittedName>
</protein>
<evidence type="ECO:0000259" key="2">
    <source>
        <dbReference type="Pfam" id="PF06075"/>
    </source>
</evidence>
<dbReference type="InParanoid" id="A0A2G5CPJ7"/>
<dbReference type="InterPro" id="IPR049172">
    <property type="entry name" value="DUF6857_pln"/>
</dbReference>
<feature type="domain" description="DUF6857" evidence="3">
    <location>
        <begin position="333"/>
        <end position="641"/>
    </location>
</feature>
<organism evidence="4 5">
    <name type="scientific">Aquilegia coerulea</name>
    <name type="common">Rocky mountain columbine</name>
    <dbReference type="NCBI Taxonomy" id="218851"/>
    <lineage>
        <taxon>Eukaryota</taxon>
        <taxon>Viridiplantae</taxon>
        <taxon>Streptophyta</taxon>
        <taxon>Embryophyta</taxon>
        <taxon>Tracheophyta</taxon>
        <taxon>Spermatophyta</taxon>
        <taxon>Magnoliopsida</taxon>
        <taxon>Ranunculales</taxon>
        <taxon>Ranunculaceae</taxon>
        <taxon>Thalictroideae</taxon>
        <taxon>Aquilegia</taxon>
    </lineage>
</organism>
<dbReference type="STRING" id="218851.A0A2G5CPJ7"/>
<dbReference type="Pfam" id="PF21647">
    <property type="entry name" value="DUF6857"/>
    <property type="match status" value="1"/>
</dbReference>
<dbReference type="OrthoDB" id="773154at2759"/>
<gene>
    <name evidence="4" type="ORF">AQUCO_04200172v1</name>
</gene>
<dbReference type="Proteomes" id="UP000230069">
    <property type="component" value="Unassembled WGS sequence"/>
</dbReference>
<feature type="region of interest" description="Disordered" evidence="1">
    <location>
        <begin position="256"/>
        <end position="289"/>
    </location>
</feature>
<dbReference type="InterPro" id="IPR048297">
    <property type="entry name" value="DUF936_dom_pln"/>
</dbReference>
<feature type="compositionally biased region" description="Low complexity" evidence="1">
    <location>
        <begin position="263"/>
        <end position="289"/>
    </location>
</feature>
<sequence length="650" mass="72776">MACLNPGVLVKMLEDMNSDEKLSGRTPLLQVRSIVPVMEEGDLWPNKGFYLKVSDSTHAMCVSLPNEYDEMILNNKLQLGQYIYVQKLESAMPVPILRGVKLAPGGRHPCVGTPEDLVFTMDLIESKTDKRNVRKKIPLARPRSVSASRTRPNVQENEKALRVRSLPTSPKKKFELESRNFDIMKALSLENKNSDIVKELSNISVNCIDSDSDTQSLSCFSKPRSARRNWNGPTVGLKEWSCPQLVIHETKPLARSRSAGFPSYSSSRYDTSDDSSSCISSSSSISSSSCKSTIRSKACRTSNEVRSSLKPRYCLPKEKSKIPKPVKPHVSARDKKWTETTVSWGSLPSNIAKLGKEVVQHRDSALAAAVEALQEACAAERLIQCLSKYSELQSNKDNDPRSMVDSLLDLHNNLVQARLITQSLASSQFNTDINSISPGSMQEDLKLAVERKKYAASWIKSAFASDLNKFADPDNYISDPEETVETPTTKKLGPHSRFSKPKSTRIVRKQRKNGEIQFGLLTIKENVIDWMKGSSLNVSIDLDNALQVECRKCFLTYVEEFLDGVMNKTISTASDSELAGVMCRIKRVDGWLDVIMKKDSNLPKDEYNEDHLSEDEDIETCQRLKNKLYVVLLKHVERSAFALENMSSTS</sequence>
<evidence type="ECO:0000256" key="1">
    <source>
        <dbReference type="SAM" id="MobiDB-lite"/>
    </source>
</evidence>
<feature type="domain" description="DUF936" evidence="2">
    <location>
        <begin position="4"/>
        <end position="118"/>
    </location>
</feature>
<dbReference type="PANTHER" id="PTHR31928:SF12">
    <property type="entry name" value="DUF3741 DOMAIN-CONTAINING PROTEIN"/>
    <property type="match status" value="1"/>
</dbReference>
<accession>A0A2G5CPJ7</accession>
<feature type="region of interest" description="Disordered" evidence="1">
    <location>
        <begin position="478"/>
        <end position="504"/>
    </location>
</feature>
<reference evidence="4 5" key="1">
    <citation type="submission" date="2017-09" db="EMBL/GenBank/DDBJ databases">
        <title>WGS assembly of Aquilegia coerulea Goldsmith.</title>
        <authorList>
            <person name="Hodges S."/>
            <person name="Kramer E."/>
            <person name="Nordborg M."/>
            <person name="Tomkins J."/>
            <person name="Borevitz J."/>
            <person name="Derieg N."/>
            <person name="Yan J."/>
            <person name="Mihaltcheva S."/>
            <person name="Hayes R.D."/>
            <person name="Rokhsar D."/>
        </authorList>
    </citation>
    <scope>NUCLEOTIDE SEQUENCE [LARGE SCALE GENOMIC DNA]</scope>
    <source>
        <strain evidence="5">cv. Goldsmith</strain>
    </source>
</reference>
<dbReference type="PANTHER" id="PTHR31928">
    <property type="entry name" value="EXPRESSED PROTEIN"/>
    <property type="match status" value="1"/>
</dbReference>
<keyword evidence="5" id="KW-1185">Reference proteome</keyword>
<dbReference type="EMBL" id="KZ305059">
    <property type="protein sequence ID" value="PIA33231.1"/>
    <property type="molecule type" value="Genomic_DNA"/>
</dbReference>
<dbReference type="AlphaFoldDB" id="A0A2G5CPJ7"/>